<accession>A0A1Y2APR5</accession>
<keyword evidence="2" id="KW-1185">Reference proteome</keyword>
<proteinExistence type="predicted"/>
<organism evidence="1 2">
    <name type="scientific">Naematelia encephala</name>
    <dbReference type="NCBI Taxonomy" id="71784"/>
    <lineage>
        <taxon>Eukaryota</taxon>
        <taxon>Fungi</taxon>
        <taxon>Dikarya</taxon>
        <taxon>Basidiomycota</taxon>
        <taxon>Agaricomycotina</taxon>
        <taxon>Tremellomycetes</taxon>
        <taxon>Tremellales</taxon>
        <taxon>Naemateliaceae</taxon>
        <taxon>Naematelia</taxon>
    </lineage>
</organism>
<reference evidence="1 2" key="1">
    <citation type="submission" date="2016-07" db="EMBL/GenBank/DDBJ databases">
        <title>Pervasive Adenine N6-methylation of Active Genes in Fungi.</title>
        <authorList>
            <consortium name="DOE Joint Genome Institute"/>
            <person name="Mondo S.J."/>
            <person name="Dannebaum R.O."/>
            <person name="Kuo R.C."/>
            <person name="Labutti K."/>
            <person name="Haridas S."/>
            <person name="Kuo A."/>
            <person name="Salamov A."/>
            <person name="Ahrendt S.R."/>
            <person name="Lipzen A."/>
            <person name="Sullivan W."/>
            <person name="Andreopoulos W.B."/>
            <person name="Clum A."/>
            <person name="Lindquist E."/>
            <person name="Daum C."/>
            <person name="Ramamoorthy G.K."/>
            <person name="Gryganskyi A."/>
            <person name="Culley D."/>
            <person name="Magnuson J.K."/>
            <person name="James T.Y."/>
            <person name="O'Malley M.A."/>
            <person name="Stajich J.E."/>
            <person name="Spatafora J.W."/>
            <person name="Visel A."/>
            <person name="Grigoriev I.V."/>
        </authorList>
    </citation>
    <scope>NUCLEOTIDE SEQUENCE [LARGE SCALE GENOMIC DNA]</scope>
    <source>
        <strain evidence="1 2">68-887.2</strain>
    </source>
</reference>
<evidence type="ECO:0000313" key="2">
    <source>
        <dbReference type="Proteomes" id="UP000193986"/>
    </source>
</evidence>
<protein>
    <submittedName>
        <fullName evidence="1">Uncharacterized protein</fullName>
    </submittedName>
</protein>
<dbReference type="Proteomes" id="UP000193986">
    <property type="component" value="Unassembled WGS sequence"/>
</dbReference>
<dbReference type="AlphaFoldDB" id="A0A1Y2APR5"/>
<evidence type="ECO:0000313" key="1">
    <source>
        <dbReference type="EMBL" id="ORY23935.1"/>
    </source>
</evidence>
<name>A0A1Y2APR5_9TREE</name>
<gene>
    <name evidence="1" type="ORF">BCR39DRAFT_507678</name>
</gene>
<dbReference type="EMBL" id="MCFC01000074">
    <property type="protein sequence ID" value="ORY23935.1"/>
    <property type="molecule type" value="Genomic_DNA"/>
</dbReference>
<comment type="caution">
    <text evidence="1">The sequence shown here is derived from an EMBL/GenBank/DDBJ whole genome shotgun (WGS) entry which is preliminary data.</text>
</comment>
<sequence>MSHIAILPEGLCQRNSHTFKQLKLDIFTKHSLSAPDPMTCRMRGGMYANAGDSVAPGAAREVWIHRSHAGHDIEVGNKADNEQDEDEDDGLTAGRAERHCVAGGGWQRDFGGRRCWVTRPLGIENCGRVTMSEILSSTSNDGLDVCGQDYQKRAFPKRGGLRGDGMTSSEPGQVVWTWWGN</sequence>
<dbReference type="InParanoid" id="A0A1Y2APR5"/>